<dbReference type="EMBL" id="JASPKZ010007782">
    <property type="protein sequence ID" value="KAJ9582640.1"/>
    <property type="molecule type" value="Genomic_DNA"/>
</dbReference>
<organism evidence="1 2">
    <name type="scientific">Diploptera punctata</name>
    <name type="common">Pacific beetle cockroach</name>
    <dbReference type="NCBI Taxonomy" id="6984"/>
    <lineage>
        <taxon>Eukaryota</taxon>
        <taxon>Metazoa</taxon>
        <taxon>Ecdysozoa</taxon>
        <taxon>Arthropoda</taxon>
        <taxon>Hexapoda</taxon>
        <taxon>Insecta</taxon>
        <taxon>Pterygota</taxon>
        <taxon>Neoptera</taxon>
        <taxon>Polyneoptera</taxon>
        <taxon>Dictyoptera</taxon>
        <taxon>Blattodea</taxon>
        <taxon>Blaberoidea</taxon>
        <taxon>Blaberidae</taxon>
        <taxon>Diplopterinae</taxon>
        <taxon>Diploptera</taxon>
    </lineage>
</organism>
<sequence length="71" mass="8026">ADSPPLIGAFTIMLNSVENTLAIEDLLDFPEMTFSQALSYLAEMIDEAENRSDCLIEITCVTFRQNLERVR</sequence>
<dbReference type="Proteomes" id="UP001233999">
    <property type="component" value="Unassembled WGS sequence"/>
</dbReference>
<accession>A0AAD8E9U5</accession>
<proteinExistence type="predicted"/>
<evidence type="ECO:0000313" key="2">
    <source>
        <dbReference type="Proteomes" id="UP001233999"/>
    </source>
</evidence>
<dbReference type="AlphaFoldDB" id="A0AAD8E9U5"/>
<reference evidence="1" key="2">
    <citation type="submission" date="2023-05" db="EMBL/GenBank/DDBJ databases">
        <authorList>
            <person name="Fouks B."/>
        </authorList>
    </citation>
    <scope>NUCLEOTIDE SEQUENCE</scope>
    <source>
        <strain evidence="1">Stay&amp;Tobe</strain>
        <tissue evidence="1">Testes</tissue>
    </source>
</reference>
<comment type="caution">
    <text evidence="1">The sequence shown here is derived from an EMBL/GenBank/DDBJ whole genome shotgun (WGS) entry which is preliminary data.</text>
</comment>
<keyword evidence="2" id="KW-1185">Reference proteome</keyword>
<name>A0AAD8E9U5_DIPPU</name>
<protein>
    <submittedName>
        <fullName evidence="1">Uncharacterized protein</fullName>
    </submittedName>
</protein>
<evidence type="ECO:0000313" key="1">
    <source>
        <dbReference type="EMBL" id="KAJ9582640.1"/>
    </source>
</evidence>
<gene>
    <name evidence="1" type="ORF">L9F63_023018</name>
</gene>
<feature type="non-terminal residue" evidence="1">
    <location>
        <position position="1"/>
    </location>
</feature>
<reference evidence="1" key="1">
    <citation type="journal article" date="2023" name="IScience">
        <title>Live-bearing cockroach genome reveals convergent evolutionary mechanisms linked to viviparity in insects and beyond.</title>
        <authorList>
            <person name="Fouks B."/>
            <person name="Harrison M.C."/>
            <person name="Mikhailova A.A."/>
            <person name="Marchal E."/>
            <person name="English S."/>
            <person name="Carruthers M."/>
            <person name="Jennings E.C."/>
            <person name="Chiamaka E.L."/>
            <person name="Frigard R.A."/>
            <person name="Pippel M."/>
            <person name="Attardo G.M."/>
            <person name="Benoit J.B."/>
            <person name="Bornberg-Bauer E."/>
            <person name="Tobe S.S."/>
        </authorList>
    </citation>
    <scope>NUCLEOTIDE SEQUENCE</scope>
    <source>
        <strain evidence="1">Stay&amp;Tobe</strain>
    </source>
</reference>
<feature type="non-terminal residue" evidence="1">
    <location>
        <position position="71"/>
    </location>
</feature>